<evidence type="ECO:0000256" key="1">
    <source>
        <dbReference type="SAM" id="SignalP"/>
    </source>
</evidence>
<feature type="signal peptide" evidence="1">
    <location>
        <begin position="1"/>
        <end position="22"/>
    </location>
</feature>
<dbReference type="AlphaFoldDB" id="A0A3R6FC88"/>
<proteinExistence type="predicted"/>
<dbReference type="EMBL" id="QRIN01000001">
    <property type="protein sequence ID" value="RHG69686.1"/>
    <property type="molecule type" value="Genomic_DNA"/>
</dbReference>
<evidence type="ECO:0000313" key="3">
    <source>
        <dbReference type="EMBL" id="RHK10017.1"/>
    </source>
</evidence>
<gene>
    <name evidence="3" type="ORF">DW079_08850</name>
    <name evidence="2" type="ORF">DW250_00200</name>
</gene>
<evidence type="ECO:0000313" key="5">
    <source>
        <dbReference type="Proteomes" id="UP000286501"/>
    </source>
</evidence>
<comment type="caution">
    <text evidence="3">The sequence shown here is derived from an EMBL/GenBank/DDBJ whole genome shotgun (WGS) entry which is preliminary data.</text>
</comment>
<name>A0A3R6FC88_9BACT</name>
<dbReference type="PROSITE" id="PS51257">
    <property type="entry name" value="PROKAR_LIPOPROTEIN"/>
    <property type="match status" value="1"/>
</dbReference>
<protein>
    <submittedName>
        <fullName evidence="3">Uncharacterized protein</fullName>
    </submittedName>
</protein>
<accession>A0A3R6FC88</accession>
<dbReference type="RefSeq" id="WP_118199970.1">
    <property type="nucleotide sequence ID" value="NZ_QRIE01000001.1"/>
</dbReference>
<sequence>MKKYLFLMLILFVGAFATTAFTSCSSDDDDSKVQDLSIVGTWKDQSRTKDAVWTFNKDGKGYCEENMSAISYKIAFTFTFDGNTLAISSKGNGKTYNQAYKVIINKVNLIKATGENGETLSLEKIK</sequence>
<reference evidence="4 5" key="1">
    <citation type="submission" date="2018-08" db="EMBL/GenBank/DDBJ databases">
        <title>A genome reference for cultivated species of the human gut microbiota.</title>
        <authorList>
            <person name="Zou Y."/>
            <person name="Xue W."/>
            <person name="Luo G."/>
        </authorList>
    </citation>
    <scope>NUCLEOTIDE SEQUENCE [LARGE SCALE GENOMIC DNA]</scope>
    <source>
        <strain evidence="3 4">AF46-2NS</strain>
        <strain evidence="2 5">AM22-1</strain>
    </source>
</reference>
<dbReference type="EMBL" id="QRNB01000041">
    <property type="protein sequence ID" value="RHK10017.1"/>
    <property type="molecule type" value="Genomic_DNA"/>
</dbReference>
<keyword evidence="1" id="KW-0732">Signal</keyword>
<organism evidence="3 4">
    <name type="scientific">Segatella copri</name>
    <dbReference type="NCBI Taxonomy" id="165179"/>
    <lineage>
        <taxon>Bacteria</taxon>
        <taxon>Pseudomonadati</taxon>
        <taxon>Bacteroidota</taxon>
        <taxon>Bacteroidia</taxon>
        <taxon>Bacteroidales</taxon>
        <taxon>Prevotellaceae</taxon>
        <taxon>Segatella</taxon>
    </lineage>
</organism>
<dbReference type="Proteomes" id="UP000286211">
    <property type="component" value="Unassembled WGS sequence"/>
</dbReference>
<evidence type="ECO:0000313" key="4">
    <source>
        <dbReference type="Proteomes" id="UP000286211"/>
    </source>
</evidence>
<evidence type="ECO:0000313" key="2">
    <source>
        <dbReference type="EMBL" id="RHG69686.1"/>
    </source>
</evidence>
<feature type="chain" id="PRO_5043188022" evidence="1">
    <location>
        <begin position="23"/>
        <end position="126"/>
    </location>
</feature>
<dbReference type="Proteomes" id="UP000286501">
    <property type="component" value="Unassembled WGS sequence"/>
</dbReference>